<accession>A0A6C0J307</accession>
<keyword evidence="1" id="KW-0812">Transmembrane</keyword>
<reference evidence="2" key="1">
    <citation type="journal article" date="2020" name="Nature">
        <title>Giant virus diversity and host interactions through global metagenomics.</title>
        <authorList>
            <person name="Schulz F."/>
            <person name="Roux S."/>
            <person name="Paez-Espino D."/>
            <person name="Jungbluth S."/>
            <person name="Walsh D.A."/>
            <person name="Denef V.J."/>
            <person name="McMahon K.D."/>
            <person name="Konstantinidis K.T."/>
            <person name="Eloe-Fadrosh E.A."/>
            <person name="Kyrpides N.C."/>
            <person name="Woyke T."/>
        </authorList>
    </citation>
    <scope>NUCLEOTIDE SEQUENCE</scope>
    <source>
        <strain evidence="2">GVMAG-M-3300025778-1</strain>
    </source>
</reference>
<keyword evidence="1" id="KW-1133">Transmembrane helix</keyword>
<evidence type="ECO:0000313" key="2">
    <source>
        <dbReference type="EMBL" id="QHU00049.1"/>
    </source>
</evidence>
<feature type="transmembrane region" description="Helical" evidence="1">
    <location>
        <begin position="12"/>
        <end position="34"/>
    </location>
</feature>
<evidence type="ECO:0000256" key="1">
    <source>
        <dbReference type="SAM" id="Phobius"/>
    </source>
</evidence>
<keyword evidence="1" id="KW-0472">Membrane</keyword>
<proteinExistence type="predicted"/>
<name>A0A6C0J307_9ZZZZ</name>
<protein>
    <submittedName>
        <fullName evidence="2">Uncharacterized protein</fullName>
    </submittedName>
</protein>
<sequence length="122" mass="13102">MRFIEDLCQPALLYAIFLAVNLGLDVSLGLWYTALFKTVFGVAVIVLLNTFCDIGLGVVSWFLVAAPFVITALATAISIGVRFDESMADKKTKETFEDKKNPAVPGFDAPADSNAIEIVAGV</sequence>
<feature type="transmembrane region" description="Helical" evidence="1">
    <location>
        <begin position="54"/>
        <end position="81"/>
    </location>
</feature>
<organism evidence="2">
    <name type="scientific">viral metagenome</name>
    <dbReference type="NCBI Taxonomy" id="1070528"/>
    <lineage>
        <taxon>unclassified sequences</taxon>
        <taxon>metagenomes</taxon>
        <taxon>organismal metagenomes</taxon>
    </lineage>
</organism>
<dbReference type="AlphaFoldDB" id="A0A6C0J307"/>
<dbReference type="EMBL" id="MN740321">
    <property type="protein sequence ID" value="QHU00049.1"/>
    <property type="molecule type" value="Genomic_DNA"/>
</dbReference>